<proteinExistence type="predicted"/>
<dbReference type="OrthoDB" id="5290265at2"/>
<protein>
    <submittedName>
        <fullName evidence="2">Uncharacterized protein</fullName>
    </submittedName>
</protein>
<dbReference type="EMBL" id="CP003537">
    <property type="protein sequence ID" value="AGH95101.1"/>
    <property type="molecule type" value="Genomic_DNA"/>
</dbReference>
<dbReference type="Proteomes" id="UP000012040">
    <property type="component" value="Chromosome"/>
</dbReference>
<keyword evidence="3" id="KW-1185">Reference proteome</keyword>
<organism evidence="2 3">
    <name type="scientific">Pseudobdellovibrio exovorus JSS</name>
    <dbReference type="NCBI Taxonomy" id="1184267"/>
    <lineage>
        <taxon>Bacteria</taxon>
        <taxon>Pseudomonadati</taxon>
        <taxon>Bdellovibrionota</taxon>
        <taxon>Bdellovibrionia</taxon>
        <taxon>Bdellovibrionales</taxon>
        <taxon>Pseudobdellovibrionaceae</taxon>
        <taxon>Pseudobdellovibrio</taxon>
    </lineage>
</organism>
<accession>M4VAQ7</accession>
<reference evidence="2 3" key="1">
    <citation type="journal article" date="2013" name="ISME J.">
        <title>By their genes ye shall know them: genomic signatures of predatory bacteria.</title>
        <authorList>
            <person name="Pasternak Z."/>
            <person name="Pietrokovski S."/>
            <person name="Rotem O."/>
            <person name="Gophna U."/>
            <person name="Lurie-Weinberger M.N."/>
            <person name="Jurkevitch E."/>
        </authorList>
    </citation>
    <scope>NUCLEOTIDE SEQUENCE [LARGE SCALE GENOMIC DNA]</scope>
    <source>
        <strain evidence="2 3">JSS</strain>
    </source>
</reference>
<keyword evidence="1" id="KW-0472">Membrane</keyword>
<evidence type="ECO:0000256" key="1">
    <source>
        <dbReference type="SAM" id="Phobius"/>
    </source>
</evidence>
<name>M4VAQ7_9BACT</name>
<dbReference type="AlphaFoldDB" id="M4VAQ7"/>
<dbReference type="KEGG" id="bex:A11Q_885"/>
<keyword evidence="1" id="KW-0812">Transmembrane</keyword>
<dbReference type="eggNOG" id="ENOG5032J3W">
    <property type="taxonomic scope" value="Bacteria"/>
</dbReference>
<feature type="transmembrane region" description="Helical" evidence="1">
    <location>
        <begin position="132"/>
        <end position="153"/>
    </location>
</feature>
<dbReference type="HOGENOM" id="CLU_926420_0_0_7"/>
<dbReference type="RefSeq" id="WP_015469591.1">
    <property type="nucleotide sequence ID" value="NC_020813.1"/>
</dbReference>
<evidence type="ECO:0000313" key="2">
    <source>
        <dbReference type="EMBL" id="AGH95101.1"/>
    </source>
</evidence>
<keyword evidence="1" id="KW-1133">Transmembrane helix</keyword>
<evidence type="ECO:0000313" key="3">
    <source>
        <dbReference type="Proteomes" id="UP000012040"/>
    </source>
</evidence>
<dbReference type="STRING" id="1184267.A11Q_885"/>
<sequence length="282" mass="32537">MSSANCLIEVPAVKGLEDNAVTVGRHVVFKCRMNAEAVPDLQSYYLKKPLPVPNSIRVFSVQQMDSDSFEVNLTFYQAGEYLPNQVILTDGVNELNMIGDSVKVASVIEASADGKSPEAYKSILPIGMGMPVLYWVLAAFVLISAVYLIWAYVTRINYYRQLKEGLKNYSSPLTPEDQFYKAMRMAEKKEFPLDEVERAFRVYVLRQYSLPMFELTDKRILRYFKHNFPRYKKVRQELQKILQEFETYRGLAQTDLNSDLNSKNIFIKKLYKFIQLAKEGVL</sequence>
<dbReference type="PATRIC" id="fig|1184267.3.peg.894"/>
<gene>
    <name evidence="2" type="ORF">A11Q_885</name>
</gene>